<evidence type="ECO:0000313" key="12">
    <source>
        <dbReference type="Proteomes" id="UP000240429"/>
    </source>
</evidence>
<feature type="region of interest" description="Disordered" evidence="9">
    <location>
        <begin position="1"/>
        <end position="22"/>
    </location>
</feature>
<evidence type="ECO:0000256" key="6">
    <source>
        <dbReference type="ARBA" id="ARBA00022989"/>
    </source>
</evidence>
<feature type="transmembrane region" description="Helical" evidence="8">
    <location>
        <begin position="89"/>
        <end position="111"/>
    </location>
</feature>
<protein>
    <submittedName>
        <fullName evidence="11">Iron ABC transporter permease</fullName>
    </submittedName>
</protein>
<feature type="transmembrane region" description="Helical" evidence="8">
    <location>
        <begin position="540"/>
        <end position="570"/>
    </location>
</feature>
<comment type="subcellular location">
    <subcellularLocation>
        <location evidence="1">Cell inner membrane</location>
        <topology evidence="1">Multi-pass membrane protein</topology>
    </subcellularLocation>
    <subcellularLocation>
        <location evidence="8">Cell membrane</location>
        <topology evidence="8">Multi-pass membrane protein</topology>
    </subcellularLocation>
</comment>
<accession>A0A2P8QFH9</accession>
<feature type="transmembrane region" description="Helical" evidence="8">
    <location>
        <begin position="123"/>
        <end position="147"/>
    </location>
</feature>
<feature type="domain" description="ABC transmembrane type-1" evidence="10">
    <location>
        <begin position="379"/>
        <end position="571"/>
    </location>
</feature>
<feature type="transmembrane region" description="Helical" evidence="8">
    <location>
        <begin position="33"/>
        <end position="56"/>
    </location>
</feature>
<keyword evidence="7 8" id="KW-0472">Membrane</keyword>
<evidence type="ECO:0000313" key="11">
    <source>
        <dbReference type="EMBL" id="PSM45015.1"/>
    </source>
</evidence>
<keyword evidence="6 8" id="KW-1133">Transmembrane helix</keyword>
<keyword evidence="3" id="KW-1003">Cell membrane</keyword>
<evidence type="ECO:0000256" key="9">
    <source>
        <dbReference type="SAM" id="MobiDB-lite"/>
    </source>
</evidence>
<dbReference type="PROSITE" id="PS50928">
    <property type="entry name" value="ABC_TM1"/>
    <property type="match status" value="2"/>
</dbReference>
<dbReference type="GO" id="GO:0055085">
    <property type="term" value="P:transmembrane transport"/>
    <property type="evidence" value="ECO:0007669"/>
    <property type="project" value="InterPro"/>
</dbReference>
<proteinExistence type="inferred from homology"/>
<feature type="domain" description="ABC transmembrane type-1" evidence="10">
    <location>
        <begin position="85"/>
        <end position="291"/>
    </location>
</feature>
<feature type="compositionally biased region" description="Pro residues" evidence="9">
    <location>
        <begin position="7"/>
        <end position="18"/>
    </location>
</feature>
<dbReference type="InterPro" id="IPR035906">
    <property type="entry name" value="MetI-like_sf"/>
</dbReference>
<evidence type="ECO:0000256" key="4">
    <source>
        <dbReference type="ARBA" id="ARBA00022519"/>
    </source>
</evidence>
<evidence type="ECO:0000259" key="10">
    <source>
        <dbReference type="PROSITE" id="PS50928"/>
    </source>
</evidence>
<dbReference type="Proteomes" id="UP000240429">
    <property type="component" value="Unassembled WGS sequence"/>
</dbReference>
<dbReference type="GO" id="GO:0005886">
    <property type="term" value="C:plasma membrane"/>
    <property type="evidence" value="ECO:0007669"/>
    <property type="project" value="UniProtKB-SubCell"/>
</dbReference>
<name>A0A2P8QFH9_9ACTN</name>
<feature type="transmembrane region" description="Helical" evidence="8">
    <location>
        <begin position="499"/>
        <end position="520"/>
    </location>
</feature>
<reference evidence="11 12" key="1">
    <citation type="submission" date="2018-03" db="EMBL/GenBank/DDBJ databases">
        <title>Streptomyces dioscori sp. nov., a novel endophytic actinobacterium isolated from bulbil of Dioscorea bulbifera L.</title>
        <authorList>
            <person name="Zhikuan W."/>
        </authorList>
    </citation>
    <scope>NUCLEOTIDE SEQUENCE [LARGE SCALE GENOMIC DNA]</scope>
    <source>
        <strain evidence="11 12">A217</strain>
    </source>
</reference>
<keyword evidence="4" id="KW-0997">Cell inner membrane</keyword>
<dbReference type="EMBL" id="PYBJ01000001">
    <property type="protein sequence ID" value="PSM45015.1"/>
    <property type="molecule type" value="Genomic_DNA"/>
</dbReference>
<feature type="transmembrane region" description="Helical" evidence="8">
    <location>
        <begin position="229"/>
        <end position="250"/>
    </location>
</feature>
<feature type="transmembrane region" description="Helical" evidence="8">
    <location>
        <begin position="424"/>
        <end position="441"/>
    </location>
</feature>
<evidence type="ECO:0000256" key="5">
    <source>
        <dbReference type="ARBA" id="ARBA00022692"/>
    </source>
</evidence>
<dbReference type="Gene3D" id="1.10.3720.10">
    <property type="entry name" value="MetI-like"/>
    <property type="match status" value="2"/>
</dbReference>
<dbReference type="SUPFAM" id="SSF161098">
    <property type="entry name" value="MetI-like"/>
    <property type="match status" value="2"/>
</dbReference>
<dbReference type="Pfam" id="PF00528">
    <property type="entry name" value="BPD_transp_1"/>
    <property type="match status" value="2"/>
</dbReference>
<gene>
    <name evidence="11" type="ORF">C6Y14_02670</name>
</gene>
<evidence type="ECO:0000256" key="7">
    <source>
        <dbReference type="ARBA" id="ARBA00023136"/>
    </source>
</evidence>
<comment type="caution">
    <text evidence="11">The sequence shown here is derived from an EMBL/GenBank/DDBJ whole genome shotgun (WGS) entry which is preliminary data.</text>
</comment>
<feature type="transmembrane region" description="Helical" evidence="8">
    <location>
        <begin position="453"/>
        <end position="478"/>
    </location>
</feature>
<dbReference type="PANTHER" id="PTHR43357:SF4">
    <property type="entry name" value="INNER MEMBRANE ABC TRANSPORTER PERMEASE PROTEIN YDCV"/>
    <property type="match status" value="1"/>
</dbReference>
<evidence type="ECO:0000256" key="3">
    <source>
        <dbReference type="ARBA" id="ARBA00022475"/>
    </source>
</evidence>
<keyword evidence="12" id="KW-1185">Reference proteome</keyword>
<comment type="similarity">
    <text evidence="8">Belongs to the binding-protein-dependent transport system permease family.</text>
</comment>
<evidence type="ECO:0000256" key="1">
    <source>
        <dbReference type="ARBA" id="ARBA00004429"/>
    </source>
</evidence>
<evidence type="ECO:0000256" key="2">
    <source>
        <dbReference type="ARBA" id="ARBA00022448"/>
    </source>
</evidence>
<keyword evidence="2 8" id="KW-0813">Transport</keyword>
<dbReference type="AlphaFoldDB" id="A0A2P8QFH9"/>
<dbReference type="OrthoDB" id="5100908at2"/>
<feature type="transmembrane region" description="Helical" evidence="8">
    <location>
        <begin position="270"/>
        <end position="290"/>
    </location>
</feature>
<dbReference type="PANTHER" id="PTHR43357">
    <property type="entry name" value="INNER MEMBRANE ABC TRANSPORTER PERMEASE PROTEIN YDCV"/>
    <property type="match status" value="1"/>
</dbReference>
<sequence length="581" mass="61826">MSTAQLRPPPAHTPPSPVKRPRRRWLSTNASHYILWALALLVIVGSVIPVVAAAVWSTPLYESGGHLTWDNFDALLTDRDWWTAVTNSILFAALNTAGSLLVGVTCALFLTRTDVPGRRVLTTFLLVPIALPGLVLIIGWAAMWTPAGFASSWLEANTVLSMPVDLYSIPGMAMVAMSVASPTVFLLCRGTLLSIDPSLEDAARTSGASPLRSLLSVSLPLMRPAITNAALLVFALSMEVLGLPLILGFSNKISLISTYLYDHWVNESQQGLVSAGAVFLLITVSALLVLRNRLVGDTARFTTTTGKPTGVRVLKLGPARWFTAAAIAFFLLVFVAVPLAGVFLAAFTSILSPFISPWSVLTFSNFSAVFENPLYTDSIVNSLLIATVGGALTTLAIAVLSVIAHRSRFRFRGSLQQGMLWPRMMPALVTGMAFFWSFALLDRSGAIRASLWGIGIAFAVRSLALGYSAFYPALAGIGADLDNAARTSGATWWTAMRTVVLRLVAPAMGASFVLLFVAMLNDAEPAVFLVTDETPVLGLTMLQLAATSIGGTVAALGVIQMVITLVVLGAGRALLGVRPRA</sequence>
<organism evidence="11 12">
    <name type="scientific">Streptomyces dioscori</name>
    <dbReference type="NCBI Taxonomy" id="2109333"/>
    <lineage>
        <taxon>Bacteria</taxon>
        <taxon>Bacillati</taxon>
        <taxon>Actinomycetota</taxon>
        <taxon>Actinomycetes</taxon>
        <taxon>Kitasatosporales</taxon>
        <taxon>Streptomycetaceae</taxon>
        <taxon>Streptomyces</taxon>
        <taxon>Streptomyces aurantiacus group</taxon>
    </lineage>
</organism>
<evidence type="ECO:0000256" key="8">
    <source>
        <dbReference type="RuleBase" id="RU363032"/>
    </source>
</evidence>
<feature type="transmembrane region" description="Helical" evidence="8">
    <location>
        <begin position="167"/>
        <end position="188"/>
    </location>
</feature>
<keyword evidence="5 8" id="KW-0812">Transmembrane</keyword>
<feature type="transmembrane region" description="Helical" evidence="8">
    <location>
        <begin position="379"/>
        <end position="403"/>
    </location>
</feature>
<dbReference type="CDD" id="cd06261">
    <property type="entry name" value="TM_PBP2"/>
    <property type="match status" value="2"/>
</dbReference>
<feature type="transmembrane region" description="Helical" evidence="8">
    <location>
        <begin position="322"/>
        <end position="355"/>
    </location>
</feature>
<dbReference type="InterPro" id="IPR000515">
    <property type="entry name" value="MetI-like"/>
</dbReference>